<name>A0ABT4KXA3_9SPHI</name>
<dbReference type="Gene3D" id="2.180.10.10">
    <property type="entry name" value="RHS repeat-associated core"/>
    <property type="match status" value="1"/>
</dbReference>
<feature type="chain" id="PRO_5046704110" description="DUF6443 domain-containing protein" evidence="2">
    <location>
        <begin position="20"/>
        <end position="3279"/>
    </location>
</feature>
<proteinExistence type="predicted"/>
<comment type="caution">
    <text evidence="4">The sequence shown here is derived from an EMBL/GenBank/DDBJ whole genome shotgun (WGS) entry which is preliminary data.</text>
</comment>
<dbReference type="NCBIfam" id="TIGR03696">
    <property type="entry name" value="Rhs_assc_core"/>
    <property type="match status" value="1"/>
</dbReference>
<evidence type="ECO:0000313" key="5">
    <source>
        <dbReference type="Proteomes" id="UP001144341"/>
    </source>
</evidence>
<accession>A0ABT4KXA3</accession>
<feature type="domain" description="DUF6443" evidence="3">
    <location>
        <begin position="326"/>
        <end position="384"/>
    </location>
</feature>
<reference evidence="4" key="1">
    <citation type="submission" date="2022-12" db="EMBL/GenBank/DDBJ databases">
        <title>Genome sequence of SJ11.</title>
        <authorList>
            <person name="Woo H."/>
        </authorList>
    </citation>
    <scope>NUCLEOTIDE SEQUENCE</scope>
    <source>
        <strain evidence="4">SJ11</strain>
    </source>
</reference>
<dbReference type="InterPro" id="IPR045619">
    <property type="entry name" value="DUF6443"/>
</dbReference>
<dbReference type="SUPFAM" id="SSF49899">
    <property type="entry name" value="Concanavalin A-like lectins/glucanases"/>
    <property type="match status" value="1"/>
</dbReference>
<dbReference type="EMBL" id="JAPWGL010000001">
    <property type="protein sequence ID" value="MCZ4222508.1"/>
    <property type="molecule type" value="Genomic_DNA"/>
</dbReference>
<evidence type="ECO:0000313" key="4">
    <source>
        <dbReference type="EMBL" id="MCZ4222508.1"/>
    </source>
</evidence>
<dbReference type="RefSeq" id="WP_269414309.1">
    <property type="nucleotide sequence ID" value="NZ_JAPWGL010000001.1"/>
</dbReference>
<dbReference type="PANTHER" id="PTHR32305:SF15">
    <property type="entry name" value="PROTEIN RHSA-RELATED"/>
    <property type="match status" value="1"/>
</dbReference>
<feature type="signal peptide" evidence="2">
    <location>
        <begin position="1"/>
        <end position="19"/>
    </location>
</feature>
<dbReference type="InterPro" id="IPR050708">
    <property type="entry name" value="T6SS_VgrG/RHS"/>
</dbReference>
<evidence type="ECO:0000259" key="3">
    <source>
        <dbReference type="Pfam" id="PF20041"/>
    </source>
</evidence>
<dbReference type="InterPro" id="IPR022385">
    <property type="entry name" value="Rhs_assc_core"/>
</dbReference>
<feature type="compositionally biased region" description="Basic and acidic residues" evidence="1">
    <location>
        <begin position="3235"/>
        <end position="3251"/>
    </location>
</feature>
<feature type="region of interest" description="Disordered" evidence="1">
    <location>
        <begin position="3178"/>
        <end position="3198"/>
    </location>
</feature>
<organism evidence="4 5">
    <name type="scientific">Pedobacter rhodius</name>
    <dbReference type="NCBI Taxonomy" id="3004098"/>
    <lineage>
        <taxon>Bacteria</taxon>
        <taxon>Pseudomonadati</taxon>
        <taxon>Bacteroidota</taxon>
        <taxon>Sphingobacteriia</taxon>
        <taxon>Sphingobacteriales</taxon>
        <taxon>Sphingobacteriaceae</taxon>
        <taxon>Pedobacter</taxon>
    </lineage>
</organism>
<feature type="compositionally biased region" description="Basic and acidic residues" evidence="1">
    <location>
        <begin position="3264"/>
        <end position="3273"/>
    </location>
</feature>
<evidence type="ECO:0000256" key="1">
    <source>
        <dbReference type="SAM" id="MobiDB-lite"/>
    </source>
</evidence>
<dbReference type="InterPro" id="IPR013320">
    <property type="entry name" value="ConA-like_dom_sf"/>
</dbReference>
<feature type="region of interest" description="Disordered" evidence="1">
    <location>
        <begin position="3214"/>
        <end position="3279"/>
    </location>
</feature>
<keyword evidence="2" id="KW-0732">Signal</keyword>
<evidence type="ECO:0000256" key="2">
    <source>
        <dbReference type="SAM" id="SignalP"/>
    </source>
</evidence>
<protein>
    <recommendedName>
        <fullName evidence="3">DUF6443 domain-containing protein</fullName>
    </recommendedName>
</protein>
<gene>
    <name evidence="4" type="ORF">O0931_04290</name>
</gene>
<keyword evidence="5" id="KW-1185">Reference proteome</keyword>
<dbReference type="Pfam" id="PF20041">
    <property type="entry name" value="DUF6443"/>
    <property type="match status" value="1"/>
</dbReference>
<dbReference type="Proteomes" id="UP001144341">
    <property type="component" value="Unassembled WGS sequence"/>
</dbReference>
<sequence>MIKALAKLIFAVFFTAVFAANCFAATEPYENFIKGSLKVNDTLVVKDEKFRNPLFNWAEISNITVQNTVYLRVIDEQQISRDFSCRVKIKIEYFQQPNQVSPTVIDSTTLFVNYKKQGGSVYNGLATYTFKDGYRVKVTVLDLSSPEFGNQLPPVFQLGSNILIERKYAFKPFLFINLDGQTEKSGGNLQRGVNAGSGITGNYLSLSWQAILGSEEFDLEWVSIDEDSEWATLATSMKNGNSSLSNDELAELFRNNATRITTAGHDYRISLLFNAKYIAARIRQVQYTTDGFRLEGDWFYKKDNSEEYAIWDLNWHEQNLNWQYSASYAEEGKKKEVVSYFDGSLRGRQTVTLNTSDSVAVVQENIYDEFGRAAMSILPAPIKESVLASLHYFPALNKNLNGKPYSFIDLDTTLCEPLPGPLSTLSGTSRYYSPQNDFRSLKLYNNYIPDALGYPLSVTQYTPDNTGRIKIQGGVGRTFQPDASVNSHTTKYYYGKPEQWELDRLFGNDVGYAEHYLKNMVMDPNGQLSISYLNASGKTIATALAGDNPHNLDSLALNSKNSIDELQTSQLLKPEQFNFDASSLKLKATTTYMATMNGAGMLKYNIQKLISRYPNTSFKPCSNCYYDLTIQVKNDCDTPVYFNRTPIKIGSMLADSTNTGLHTDSIQVNFQKIGAYYVTFEFALSKNVIENFTDEYIRLGQINGAVKRKEDFILKQLDSARFIDCFSDCKTALERLGTRSEFTAMFNEQMRLLGDTTSYYDAYINGLYDNLLSSATAFHNNCDNLQPSPCDTYRTAMLADINPGGQFALFDAAGNVMEPASNLLFTFFRHGAFDVLTNTSDPLRLATLVNKEDGSGTFSPYDADFTLADLLKYWQPAWAEQFLTFHPEYCKLKFCNDNSASVKWDAKIEEITSVTELAQKMGITYNRNTISWLANADPFFNAGGAGSSFKTNFVTDLTEYSIRILGANDLSVKNISGFVDFQLYCADTTASTNNIYKGLWNNCSPVEDCRVADREWNLYKGMYLEAKLRYFNELRQQRCAQSNSCTIGEPIAIVPVPQTPSDCIYDGPTVNSDKNIALQKLANVLDTDGSGAVEMWLYSTNYTSRQFIAATPDVKYMMQACFNGSRVSVDIFHLKQTAPDNVGIVLSNHITADISDLLPIKPWMHLAVQGLNSANGELELWINGKQYAGIPEASSAGCPWGITSNPLNLPENLSSIHHLRLYSGRNMTPDEIRTNAASACFLASDHTAMDWYRFNAGNTEQPPTCATLSFFYEAEQLSTNQFRETNYAIGTRKTHTFISGNASVPPDASPYCANGTVQMVFRPCINVLFSSVPTQFNNVWQITCTENFNVDCSGNGSAILYAESGSGSVYYQNTVGNISDVHRVISGYAENDPPPLDCNTGNSYQIYYNCLVVSLPNTSAVITFDNVWVNTCLGEYNGTVQFRSAGKTTNASMAVQPVSSVMQQAIRMNVDLSMVKPEDALAELEASKQDNQLILADYKTKFIYAITKAAPEKATAAKGQAVKAELFDAAELKPYFAVEGTKGSYSIFRNVYVAKYIPQENSIKAREAQTLLSIYGGGGTASVQGKSMRSAMLAESSSPNVNSLTAPSVCVTLLDEFYGPVPSACTYQNDAPDQMYQTTIALKDSNGQPASLLQDVTVRVKYTVRVFGLPVETTTNSVDITIPAGQTIAHYLYNLKTSTNNDESNICNVETRTLECIESISGASFCSETTSCAGTVLNPPINPNPANCPDYLKTKFSHFPEAAAVDPNALNVDSMVAEGRVLQAQQYEDAAEGQSQQWMTNLAEGLKNYSADTTALLRSKLKELCLLASDSTHIYGATTLPPGKFILVGNTSCRTFGEVIKAVTGISDFTPTLNPWLISGPYPYEVVPQQTEVVISATNTELCTMLANLNPNHLGQADFYALLQSQFGQRMTLSPEEVGFLLKGCDNCKFLLEKDLVLPQFLIPGFKGCVSKDELGIAYTELIAAFGPQFSQTMDNAETIVTNYFNQKWGFTLSFDDYRNFGESTQTQLCNLPPYTEAAEDRYACAKTLIERAHGDGSREYLDYLTEARRTFQESYISICAAARAEVSVSSRQKIFHYTLYYYDLAGNLVRTIPPEGVHFLNTNELATVAKVRAAGNISCNYNGPNTVSDEDAALQKLSTVLSSTASNAVEMWLYSDFSGSRQFIAATPDLKYMVQACQNGKYLNVEIFSLSQSASGNMVINLTNQVTADVSNILPLAPWTHLVVQGNNLSTGALQIFVNGKAYNPVGGKPVAGCPWAIDAMPLRMPRNFTAMKHLRLYENRLMSAAEIKANAENTCFMVSDTTALSWYRYNVPQEGGPTTIAYNSTQESQVAGIYPEHGLPTTYAYNATNQVVQQYTPDGGSSKFWYDYLSRLVVSQNAKQEAAKDYSYTRYDVLGRITEVGQKHTGTNVLTDPGYLAGTTITNFQASGNNSQLTETLYDEAAPAINGTPSGLVQNNLRKRVAASIYRETPNSAAINASYYSYDMAGNVKKLYQQVNGLGLKTLDYEYDLVSGKVNLLAYQHDKPDAFYYQYKYDAENRLTEAWSSTQANIVSYGFGSSLNDPTRRLDASYQYYLHGPLARMELGPGLALVQGMDYAYTLQGWLKGVNGTHLDGAQSDMGQDGTVVAKDALGYSLGYYAGDYQPIGGSSASAFASTYQQNLGDITGKNLYNGNIGNSTYAIAKIKNGATVGYTYKYDQLNRLKALRQHGLSGTGIWTSNSLTNNYKEDFSYDGNGNILALMRNDSIGQVMDQLSYRYTKNAAGQLVHNKLAGVNDAVNSGQQGELEGNTSYSYDAIGNLIKDSKEGITNIDWSVYGKIKQINKANGNIQYTYDPSGNRVSKLYNNKTTWYVRDAQGNSLAVYDNANGHYNWKEQQLYGSSRLGMWKPELNIDSAGGASLNSLTGNRNYELANHLGNTMAVISDNRLQTSNGYEADVLHSNDYYAFGAQMPGRMFNLAGSYRYGFNGKENDNEVKGEGNQQDYGMRIYDPRVGRFLSVDPIANQYPELTPYQFASNTPIQAIDLDGLEKYHYSLDFDKKGAASLKLTSTENFSEWTWKPELGNTAFGFQLWEKVKNPYKEYIVSYNTTEYLIIAPVAAKMESTYKLSYDNLPSTSTVLDGLSDKIESTQVKTAIVQGFAGGLSTGRVRNRASKEWEGPLDYSGLKEPRKVGPGMETTPSQRQRILDYNKKMNGGVLRSDEDGSVINMPKSVPKGGKADMKQAEVDHVEERVNGGSNSNRNLRVVSKEQNLKKESQRRKQ</sequence>
<dbReference type="PANTHER" id="PTHR32305">
    <property type="match status" value="1"/>
</dbReference>